<evidence type="ECO:0000259" key="2">
    <source>
        <dbReference type="Pfam" id="PF00248"/>
    </source>
</evidence>
<dbReference type="PANTHER" id="PTHR43827:SF8">
    <property type="entry name" value="ALDO_KETO REDUCTASE FAMILY PROTEIN"/>
    <property type="match status" value="1"/>
</dbReference>
<keyword evidence="1" id="KW-1133">Transmembrane helix</keyword>
<keyword evidence="4" id="KW-1185">Reference proteome</keyword>
<dbReference type="OrthoDB" id="416253at2759"/>
<proteinExistence type="predicted"/>
<gene>
    <name evidence="3" type="ORF">IV203_035172</name>
</gene>
<evidence type="ECO:0000313" key="4">
    <source>
        <dbReference type="Proteomes" id="UP000693970"/>
    </source>
</evidence>
<keyword evidence="1" id="KW-0472">Membrane</keyword>
<reference evidence="3" key="2">
    <citation type="submission" date="2021-04" db="EMBL/GenBank/DDBJ databases">
        <authorList>
            <person name="Podell S."/>
        </authorList>
    </citation>
    <scope>NUCLEOTIDE SEQUENCE</scope>
    <source>
        <strain evidence="3">Hildebrandi</strain>
    </source>
</reference>
<reference evidence="3" key="1">
    <citation type="journal article" date="2021" name="Sci. Rep.">
        <title>Diploid genomic architecture of Nitzschia inconspicua, an elite biomass production diatom.</title>
        <authorList>
            <person name="Oliver A."/>
            <person name="Podell S."/>
            <person name="Pinowska A."/>
            <person name="Traller J.C."/>
            <person name="Smith S.R."/>
            <person name="McClure R."/>
            <person name="Beliaev A."/>
            <person name="Bohutskyi P."/>
            <person name="Hill E.A."/>
            <person name="Rabines A."/>
            <person name="Zheng H."/>
            <person name="Allen L.Z."/>
            <person name="Kuo A."/>
            <person name="Grigoriev I.V."/>
            <person name="Allen A.E."/>
            <person name="Hazlebeck D."/>
            <person name="Allen E.E."/>
        </authorList>
    </citation>
    <scope>NUCLEOTIDE SEQUENCE</scope>
    <source>
        <strain evidence="3">Hildebrandi</strain>
    </source>
</reference>
<dbReference type="Proteomes" id="UP000693970">
    <property type="component" value="Unassembled WGS sequence"/>
</dbReference>
<protein>
    <submittedName>
        <fullName evidence="3">2,5-didehydrogluconate reductase</fullName>
    </submittedName>
</protein>
<dbReference type="EMBL" id="JAGRRH010000013">
    <property type="protein sequence ID" value="KAG7360073.1"/>
    <property type="molecule type" value="Genomic_DNA"/>
</dbReference>
<evidence type="ECO:0000256" key="1">
    <source>
        <dbReference type="SAM" id="Phobius"/>
    </source>
</evidence>
<dbReference type="InterPro" id="IPR023210">
    <property type="entry name" value="NADP_OxRdtase_dom"/>
</dbReference>
<name>A0A9K3PUK0_9STRA</name>
<comment type="caution">
    <text evidence="3">The sequence shown here is derived from an EMBL/GenBank/DDBJ whole genome shotgun (WGS) entry which is preliminary data.</text>
</comment>
<dbReference type="CDD" id="cd19071">
    <property type="entry name" value="AKR_AKR1-5-like"/>
    <property type="match status" value="1"/>
</dbReference>
<dbReference type="PANTHER" id="PTHR43827">
    <property type="entry name" value="2,5-DIKETO-D-GLUCONIC ACID REDUCTASE"/>
    <property type="match status" value="1"/>
</dbReference>
<dbReference type="InterPro" id="IPR020471">
    <property type="entry name" value="AKR"/>
</dbReference>
<feature type="transmembrane region" description="Helical" evidence="1">
    <location>
        <begin position="7"/>
        <end position="26"/>
    </location>
</feature>
<keyword evidence="1" id="KW-0812">Transmembrane</keyword>
<dbReference type="AlphaFoldDB" id="A0A9K3PUK0"/>
<dbReference type="GO" id="GO:0016491">
    <property type="term" value="F:oxidoreductase activity"/>
    <property type="evidence" value="ECO:0007669"/>
    <property type="project" value="InterPro"/>
</dbReference>
<feature type="domain" description="NADP-dependent oxidoreductase" evidence="2">
    <location>
        <begin position="102"/>
        <end position="365"/>
    </location>
</feature>
<organism evidence="3 4">
    <name type="scientific">Nitzschia inconspicua</name>
    <dbReference type="NCBI Taxonomy" id="303405"/>
    <lineage>
        <taxon>Eukaryota</taxon>
        <taxon>Sar</taxon>
        <taxon>Stramenopiles</taxon>
        <taxon>Ochrophyta</taxon>
        <taxon>Bacillariophyta</taxon>
        <taxon>Bacillariophyceae</taxon>
        <taxon>Bacillariophycidae</taxon>
        <taxon>Bacillariales</taxon>
        <taxon>Bacillariaceae</taxon>
        <taxon>Nitzschia</taxon>
    </lineage>
</organism>
<evidence type="ECO:0000313" key="3">
    <source>
        <dbReference type="EMBL" id="KAG7360073.1"/>
    </source>
</evidence>
<accession>A0A9K3PUK0</accession>
<dbReference type="Pfam" id="PF00248">
    <property type="entry name" value="Aldo_ket_red"/>
    <property type="match status" value="1"/>
</dbReference>
<sequence length="608" mass="67855">MGVSSFFCKFVIPFLVLSTAVLLGWLNNDTVSLEGKFFATIIPLMGKVMPPTIVGHGKMKGTPPVPDELVPHPRPEKEILLRLVDGYQIPAVGIGMCCRPTAYDDVLVERTILWFLLQGGRHIDGAHLYLNHEAIGRGIKAAEARGVPRDEIFLTTKLWPAYYGYNTTLETVPKWLDELQVTYVDLVLMHFPTRMPGIKYISKECSALNLSQKECREETWKALSELKTQGVIRSAGVSNFNVKHMKELQSLEGLSPIAVNQFQFGPWSPESAFEAFDHCRKTNIVVTAYNSLGSYTHKDVTRDLVVLQDLANKHSRSIAQILLRWALQLGAVVIPGTGNPKHMKENLDVYSFELSPEDMNAIESLQSKEISNKFLLIDTSKLDVKIGGHPAGFRSEEVVVEHAKRMGWCFVGEYVDSDVLCFCRGDDRMSVYTETGTVSLCFEHPIKGKNELFLKNVDWKMLTDLFDGKEVVTDSKFCRRGTGLFVQPKPALVRHNWMADLNKTFEEDSKAIDFAAVFAIGKKGSTFFNAIPDALDGRPDIEAKALLLGRDDSFACVWADGYTAWNGLKAANEIALSDGHDVQDINLGPNREWLSFIRTGVGAAMVRD</sequence>